<dbReference type="Gene3D" id="3.30.200.20">
    <property type="entry name" value="Phosphorylase Kinase, domain 1"/>
    <property type="match status" value="1"/>
</dbReference>
<dbReference type="Pfam" id="PF07714">
    <property type="entry name" value="PK_Tyr_Ser-Thr"/>
    <property type="match status" value="1"/>
</dbReference>
<dbReference type="AlphaFoldDB" id="A0AAW2TB72"/>
<keyword evidence="1" id="KW-0547">Nucleotide-binding</keyword>
<dbReference type="InterPro" id="IPR000719">
    <property type="entry name" value="Prot_kinase_dom"/>
</dbReference>
<dbReference type="InterPro" id="IPR017441">
    <property type="entry name" value="Protein_kinase_ATP_BS"/>
</dbReference>
<feature type="binding site" evidence="1">
    <location>
        <position position="112"/>
    </location>
    <ligand>
        <name>ATP</name>
        <dbReference type="ChEBI" id="CHEBI:30616"/>
    </ligand>
</feature>
<reference evidence="3" key="2">
    <citation type="journal article" date="2024" name="Plant">
        <title>Genomic evolution and insights into agronomic trait innovations of Sesamum species.</title>
        <authorList>
            <person name="Miao H."/>
            <person name="Wang L."/>
            <person name="Qu L."/>
            <person name="Liu H."/>
            <person name="Sun Y."/>
            <person name="Le M."/>
            <person name="Wang Q."/>
            <person name="Wei S."/>
            <person name="Zheng Y."/>
            <person name="Lin W."/>
            <person name="Duan Y."/>
            <person name="Cao H."/>
            <person name="Xiong S."/>
            <person name="Wang X."/>
            <person name="Wei L."/>
            <person name="Li C."/>
            <person name="Ma Q."/>
            <person name="Ju M."/>
            <person name="Zhao R."/>
            <person name="Li G."/>
            <person name="Mu C."/>
            <person name="Tian Q."/>
            <person name="Mei H."/>
            <person name="Zhang T."/>
            <person name="Gao T."/>
            <person name="Zhang H."/>
        </authorList>
    </citation>
    <scope>NUCLEOTIDE SEQUENCE</scope>
    <source>
        <strain evidence="3">KEN1</strain>
    </source>
</reference>
<name>A0AAW2TB72_9LAMI</name>
<dbReference type="PROSITE" id="PS50011">
    <property type="entry name" value="PROTEIN_KINASE_DOM"/>
    <property type="match status" value="1"/>
</dbReference>
<dbReference type="SUPFAM" id="SSF56112">
    <property type="entry name" value="Protein kinase-like (PK-like)"/>
    <property type="match status" value="1"/>
</dbReference>
<sequence length="460" mass="51608">MSAVYDNWGRLVAAVLRKQQLWELPHANSRSPSILSEASDFNSSFSLSPPLQDPGSVSRPRKAPHNLVLISDFSPAIDVQDVFMGYAELLGMGTFGSTYMAAMGSGVQIVVKRLKYTSISEAEFKRQIEIVGNVRHPNVAALRAYCTSRDERLMLYDYYIDGSVHALLHGVSSIDCITEQNGRSQYSLIQHQEKEKSRFRMDWETRLRIAVGAAWGIAAIHAQNGGKLVHGNIKASNIFLDLQQYGIVSDLGLANMVIEPTLMSTAGCYAPEVKNARDVSQASDVYSFGILLLELLTRKSPEAVDVLKLVTSVNSKERAAKVFDRELLRRFSWRGEQAVIMLQIGITCVAKSIKKRPKMSKVVRMLEDINTMNRGSITNPHVSLKTKLVFLSMLILDLSLRICLGLQLSYLEKEYMGLLQGKIRKWKDSCGEEIEVWICTFKGFSAAYEDHWKNEAQERC</sequence>
<reference evidence="3" key="1">
    <citation type="submission" date="2020-06" db="EMBL/GenBank/DDBJ databases">
        <authorList>
            <person name="Li T."/>
            <person name="Hu X."/>
            <person name="Zhang T."/>
            <person name="Song X."/>
            <person name="Zhang H."/>
            <person name="Dai N."/>
            <person name="Sheng W."/>
            <person name="Hou X."/>
            <person name="Wei L."/>
        </authorList>
    </citation>
    <scope>NUCLEOTIDE SEQUENCE</scope>
    <source>
        <strain evidence="3">KEN1</strain>
        <tissue evidence="3">Leaf</tissue>
    </source>
</reference>
<protein>
    <submittedName>
        <fullName evidence="3">Inactive receptor kinase</fullName>
    </submittedName>
</protein>
<feature type="domain" description="Protein kinase" evidence="2">
    <location>
        <begin position="84"/>
        <end position="384"/>
    </location>
</feature>
<proteinExistence type="predicted"/>
<keyword evidence="3" id="KW-0808">Transferase</keyword>
<dbReference type="PROSITE" id="PS00107">
    <property type="entry name" value="PROTEIN_KINASE_ATP"/>
    <property type="match status" value="1"/>
</dbReference>
<keyword evidence="3" id="KW-0675">Receptor</keyword>
<dbReference type="PANTHER" id="PTHR48010">
    <property type="entry name" value="OS05G0588300 PROTEIN"/>
    <property type="match status" value="1"/>
</dbReference>
<evidence type="ECO:0000313" key="3">
    <source>
        <dbReference type="EMBL" id="KAL0400916.1"/>
    </source>
</evidence>
<gene>
    <name evidence="3" type="ORF">Slati_4121500</name>
</gene>
<keyword evidence="1" id="KW-0067">ATP-binding</keyword>
<dbReference type="GO" id="GO:0004672">
    <property type="term" value="F:protein kinase activity"/>
    <property type="evidence" value="ECO:0007669"/>
    <property type="project" value="InterPro"/>
</dbReference>
<dbReference type="EMBL" id="JACGWN010000015">
    <property type="protein sequence ID" value="KAL0400916.1"/>
    <property type="molecule type" value="Genomic_DNA"/>
</dbReference>
<evidence type="ECO:0000256" key="1">
    <source>
        <dbReference type="PROSITE-ProRule" id="PRU10141"/>
    </source>
</evidence>
<dbReference type="PANTHER" id="PTHR48010:SF1">
    <property type="entry name" value="PROTEIN KINASE DOMAIN-CONTAINING PROTEIN"/>
    <property type="match status" value="1"/>
</dbReference>
<keyword evidence="3" id="KW-0418">Kinase</keyword>
<comment type="caution">
    <text evidence="3">The sequence shown here is derived from an EMBL/GenBank/DDBJ whole genome shotgun (WGS) entry which is preliminary data.</text>
</comment>
<dbReference type="GO" id="GO:0005524">
    <property type="term" value="F:ATP binding"/>
    <property type="evidence" value="ECO:0007669"/>
    <property type="project" value="UniProtKB-UniRule"/>
</dbReference>
<dbReference type="InterPro" id="IPR050994">
    <property type="entry name" value="At_inactive_RLKs"/>
</dbReference>
<organism evidence="3">
    <name type="scientific">Sesamum latifolium</name>
    <dbReference type="NCBI Taxonomy" id="2727402"/>
    <lineage>
        <taxon>Eukaryota</taxon>
        <taxon>Viridiplantae</taxon>
        <taxon>Streptophyta</taxon>
        <taxon>Embryophyta</taxon>
        <taxon>Tracheophyta</taxon>
        <taxon>Spermatophyta</taxon>
        <taxon>Magnoliopsida</taxon>
        <taxon>eudicotyledons</taxon>
        <taxon>Gunneridae</taxon>
        <taxon>Pentapetalae</taxon>
        <taxon>asterids</taxon>
        <taxon>lamiids</taxon>
        <taxon>Lamiales</taxon>
        <taxon>Pedaliaceae</taxon>
        <taxon>Sesamum</taxon>
    </lineage>
</organism>
<dbReference type="InterPro" id="IPR001245">
    <property type="entry name" value="Ser-Thr/Tyr_kinase_cat_dom"/>
</dbReference>
<dbReference type="Gene3D" id="1.10.510.10">
    <property type="entry name" value="Transferase(Phosphotransferase) domain 1"/>
    <property type="match status" value="1"/>
</dbReference>
<evidence type="ECO:0000259" key="2">
    <source>
        <dbReference type="PROSITE" id="PS50011"/>
    </source>
</evidence>
<accession>A0AAW2TB72</accession>
<dbReference type="InterPro" id="IPR011009">
    <property type="entry name" value="Kinase-like_dom_sf"/>
</dbReference>